<evidence type="ECO:0000256" key="1">
    <source>
        <dbReference type="SAM" id="MobiDB-lite"/>
    </source>
</evidence>
<feature type="region of interest" description="Disordered" evidence="1">
    <location>
        <begin position="51"/>
        <end position="73"/>
    </location>
</feature>
<gene>
    <name evidence="2" type="ORF">ES288_A03G008900v1</name>
</gene>
<dbReference type="Pfam" id="PF21737">
    <property type="entry name" value="DUF6865"/>
    <property type="match status" value="1"/>
</dbReference>
<feature type="compositionally biased region" description="Basic and acidic residues" evidence="1">
    <location>
        <begin position="60"/>
        <end position="73"/>
    </location>
</feature>
<name>A0A5D2H1C0_GOSDA</name>
<dbReference type="InterPro" id="IPR049198">
    <property type="entry name" value="DUF6865"/>
</dbReference>
<evidence type="ECO:0000313" key="2">
    <source>
        <dbReference type="EMBL" id="TYH23376.1"/>
    </source>
</evidence>
<reference evidence="2 3" key="1">
    <citation type="submission" date="2019-06" db="EMBL/GenBank/DDBJ databases">
        <title>WGS assembly of Gossypium darwinii.</title>
        <authorList>
            <person name="Chen Z.J."/>
            <person name="Sreedasyam A."/>
            <person name="Ando A."/>
            <person name="Song Q."/>
            <person name="De L."/>
            <person name="Hulse-Kemp A."/>
            <person name="Ding M."/>
            <person name="Ye W."/>
            <person name="Kirkbride R."/>
            <person name="Jenkins J."/>
            <person name="Plott C."/>
            <person name="Lovell J."/>
            <person name="Lin Y.-M."/>
            <person name="Vaughn R."/>
            <person name="Liu B."/>
            <person name="Li W."/>
            <person name="Simpson S."/>
            <person name="Scheffler B."/>
            <person name="Saski C."/>
            <person name="Grover C."/>
            <person name="Hu G."/>
            <person name="Conover J."/>
            <person name="Carlson J."/>
            <person name="Shu S."/>
            <person name="Boston L."/>
            <person name="Williams M."/>
            <person name="Peterson D."/>
            <person name="Mcgee K."/>
            <person name="Jones D."/>
            <person name="Wendel J."/>
            <person name="Stelly D."/>
            <person name="Grimwood J."/>
            <person name="Schmutz J."/>
        </authorList>
    </citation>
    <scope>NUCLEOTIDE SEQUENCE [LARGE SCALE GENOMIC DNA]</scope>
    <source>
        <strain evidence="2">1808015.09</strain>
    </source>
</reference>
<dbReference type="PANTHER" id="PTHR35282">
    <property type="entry name" value="F5D14.24 PROTEIN"/>
    <property type="match status" value="1"/>
</dbReference>
<sequence length="104" mass="11571">MVMVDDSSAQIKLWVLYWRRQIDANMDSKGPSNEVPIEQTRESLIAISYTAPDMSPNTDHASRNIDGAKTDGTEKCRSELISISYDHSPDVQEPPILLGTHVGQ</sequence>
<evidence type="ECO:0000313" key="3">
    <source>
        <dbReference type="Proteomes" id="UP000323506"/>
    </source>
</evidence>
<proteinExistence type="predicted"/>
<keyword evidence="3" id="KW-1185">Reference proteome</keyword>
<dbReference type="AlphaFoldDB" id="A0A5D2H1C0"/>
<organism evidence="2 3">
    <name type="scientific">Gossypium darwinii</name>
    <name type="common">Darwin's cotton</name>
    <name type="synonym">Gossypium barbadense var. darwinii</name>
    <dbReference type="NCBI Taxonomy" id="34276"/>
    <lineage>
        <taxon>Eukaryota</taxon>
        <taxon>Viridiplantae</taxon>
        <taxon>Streptophyta</taxon>
        <taxon>Embryophyta</taxon>
        <taxon>Tracheophyta</taxon>
        <taxon>Spermatophyta</taxon>
        <taxon>Magnoliopsida</taxon>
        <taxon>eudicotyledons</taxon>
        <taxon>Gunneridae</taxon>
        <taxon>Pentapetalae</taxon>
        <taxon>rosids</taxon>
        <taxon>malvids</taxon>
        <taxon>Malvales</taxon>
        <taxon>Malvaceae</taxon>
        <taxon>Malvoideae</taxon>
        <taxon>Gossypium</taxon>
    </lineage>
</organism>
<dbReference type="EMBL" id="CM017690">
    <property type="protein sequence ID" value="TYH23376.1"/>
    <property type="molecule type" value="Genomic_DNA"/>
</dbReference>
<dbReference type="Proteomes" id="UP000323506">
    <property type="component" value="Chromosome A03"/>
</dbReference>
<protein>
    <submittedName>
        <fullName evidence="2">Uncharacterized protein</fullName>
    </submittedName>
</protein>
<dbReference type="PANTHER" id="PTHR35282:SF2">
    <property type="entry name" value="F5D14.24 PROTEIN"/>
    <property type="match status" value="1"/>
</dbReference>
<accession>A0A5D2H1C0</accession>